<dbReference type="Proteomes" id="UP000070093">
    <property type="component" value="Unassembled WGS sequence"/>
</dbReference>
<evidence type="ECO:0000313" key="2">
    <source>
        <dbReference type="Proteomes" id="UP000070093"/>
    </source>
</evidence>
<accession>A0A137T0X7</accession>
<comment type="caution">
    <text evidence="1">The sequence shown here is derived from an EMBL/GenBank/DDBJ whole genome shotgun (WGS) entry which is preliminary data.</text>
</comment>
<organism evidence="1 2">
    <name type="scientific">Prevotella bivia</name>
    <dbReference type="NCBI Taxonomy" id="28125"/>
    <lineage>
        <taxon>Bacteria</taxon>
        <taxon>Pseudomonadati</taxon>
        <taxon>Bacteroidota</taxon>
        <taxon>Bacteroidia</taxon>
        <taxon>Bacteroidales</taxon>
        <taxon>Prevotellaceae</taxon>
        <taxon>Prevotella</taxon>
    </lineage>
</organism>
<proteinExistence type="predicted"/>
<protein>
    <submittedName>
        <fullName evidence="1">Uncharacterized protein</fullName>
    </submittedName>
</protein>
<dbReference type="EMBL" id="LTAG01000010">
    <property type="protein sequence ID" value="KXO18320.1"/>
    <property type="molecule type" value="Genomic_DNA"/>
</dbReference>
<dbReference type="PATRIC" id="fig|28125.4.peg.161"/>
<reference evidence="1 2" key="1">
    <citation type="submission" date="2016-02" db="EMBL/GenBank/DDBJ databases">
        <authorList>
            <person name="Wen L."/>
            <person name="He K."/>
            <person name="Yang H."/>
        </authorList>
    </citation>
    <scope>NUCLEOTIDE SEQUENCE [LARGE SCALE GENOMIC DNA]</scope>
    <source>
        <strain evidence="1 2">GED7880</strain>
    </source>
</reference>
<name>A0A137T0X7_9BACT</name>
<evidence type="ECO:0000313" key="1">
    <source>
        <dbReference type="EMBL" id="KXO18320.1"/>
    </source>
</evidence>
<dbReference type="AlphaFoldDB" id="A0A137T0X7"/>
<gene>
    <name evidence="1" type="ORF">HMPREF3202_00168</name>
</gene>
<sequence>MAEIGKMNITKGHQNQAYFAKIKKICLSTCTLTVFIAILTHL</sequence>